<sequence length="511" mass="53377">MTDINRAKQGAYPHKHNGQIEQQSVQSPAGMPASGGAGSSLKRNNSHHQRSKKGGGSGNGTLERGTAITTEQPTVEYVAAHQAPGATGHGPTVRSGTGSGLAKSWSKQSSSSQSTQGGSGCSGTGIPPVTTPVVLGATKLIPASNGVGGGGGGGGGVSLKAEATLADDFKRFHTLRSSYTAGGSIGGGGKSNLNVNNTDQTIKSQVLLHQQKLREYSKHQQHQQQAHPRDNDSYSTCSSSQSDYQSHPPQQHQHAHYRMHHNHQHHQPGRHHHHQQQHNNGQGPVTLQQQQQQQQQQPLSMYPVSATVAATATLTRAGGFGGSILKNATSNNNGNGNGNGSGGGGNDSTRNTLKRGPGGLSTLSLCSCDADTEIIPNPLRPLYQYSLDRKNPRQHTYTCEQNAQILLRLERDRQKKFGSMGKLHLATSTGDLSSGAPASSATVQQRHSSITGASANQPTSSSVSTPTPTPPPPGPVGTAGTKAGTVGCKAVSVLSFDCQRAPYTRGDNYAE</sequence>
<dbReference type="VEuPathDB" id="VectorBase:AALB20_031331"/>
<proteinExistence type="predicted"/>
<feature type="compositionally biased region" description="Low complexity" evidence="1">
    <location>
        <begin position="100"/>
        <end position="116"/>
    </location>
</feature>
<reference evidence="2 3" key="1">
    <citation type="journal article" date="2017" name="G3 (Bethesda)">
        <title>The Physical Genome Mapping of Anopheles albimanus Corrected Scaffold Misassemblies and Identified Interarm Rearrangements in Genus Anopheles.</title>
        <authorList>
            <person name="Artemov G.N."/>
            <person name="Peery A.N."/>
            <person name="Jiang X."/>
            <person name="Tu Z."/>
            <person name="Stegniy V.N."/>
            <person name="Sharakhova M.V."/>
            <person name="Sharakhov I.V."/>
        </authorList>
    </citation>
    <scope>NUCLEOTIDE SEQUENCE [LARGE SCALE GENOMIC DNA]</scope>
    <source>
        <strain evidence="2 3">ALBI9_A</strain>
    </source>
</reference>
<feature type="compositionally biased region" description="Basic residues" evidence="1">
    <location>
        <begin position="44"/>
        <end position="53"/>
    </location>
</feature>
<feature type="compositionally biased region" description="Low complexity" evidence="1">
    <location>
        <begin position="233"/>
        <end position="252"/>
    </location>
</feature>
<feature type="region of interest" description="Disordered" evidence="1">
    <location>
        <begin position="216"/>
        <end position="300"/>
    </location>
</feature>
<feature type="region of interest" description="Disordered" evidence="1">
    <location>
        <begin position="331"/>
        <end position="356"/>
    </location>
</feature>
<dbReference type="STRING" id="7167.A0A182F677"/>
<protein>
    <submittedName>
        <fullName evidence="2">Uncharacterized protein</fullName>
    </submittedName>
</protein>
<dbReference type="EnsemblMetazoa" id="AALB001978-RA">
    <property type="protein sequence ID" value="AALB001978-PA"/>
    <property type="gene ID" value="AALB001978"/>
</dbReference>
<dbReference type="AlphaFoldDB" id="A0A182F677"/>
<dbReference type="Proteomes" id="UP000069272">
    <property type="component" value="Chromosome 2L"/>
</dbReference>
<feature type="compositionally biased region" description="Basic residues" evidence="1">
    <location>
        <begin position="253"/>
        <end position="276"/>
    </location>
</feature>
<feature type="compositionally biased region" description="Polar residues" evidence="1">
    <location>
        <begin position="426"/>
        <end position="457"/>
    </location>
</feature>
<feature type="region of interest" description="Disordered" evidence="1">
    <location>
        <begin position="1"/>
        <end position="70"/>
    </location>
</feature>
<feature type="compositionally biased region" description="Gly residues" evidence="1">
    <location>
        <begin position="335"/>
        <end position="346"/>
    </location>
</feature>
<name>A0A182F677_ANOAL</name>
<evidence type="ECO:0000313" key="2">
    <source>
        <dbReference type="EnsemblMetazoa" id="AALB001978-PA"/>
    </source>
</evidence>
<reference evidence="2" key="2">
    <citation type="submission" date="2022-08" db="UniProtKB">
        <authorList>
            <consortium name="EnsemblMetazoa"/>
        </authorList>
    </citation>
    <scope>IDENTIFICATION</scope>
    <source>
        <strain evidence="2">STECLA/ALBI9_A</strain>
    </source>
</reference>
<organism evidence="2 3">
    <name type="scientific">Anopheles albimanus</name>
    <name type="common">New world malaria mosquito</name>
    <dbReference type="NCBI Taxonomy" id="7167"/>
    <lineage>
        <taxon>Eukaryota</taxon>
        <taxon>Metazoa</taxon>
        <taxon>Ecdysozoa</taxon>
        <taxon>Arthropoda</taxon>
        <taxon>Hexapoda</taxon>
        <taxon>Insecta</taxon>
        <taxon>Pterygota</taxon>
        <taxon>Neoptera</taxon>
        <taxon>Endopterygota</taxon>
        <taxon>Diptera</taxon>
        <taxon>Nematocera</taxon>
        <taxon>Culicoidea</taxon>
        <taxon>Culicidae</taxon>
        <taxon>Anophelinae</taxon>
        <taxon>Anopheles</taxon>
    </lineage>
</organism>
<feature type="region of interest" description="Disordered" evidence="1">
    <location>
        <begin position="83"/>
        <end position="127"/>
    </location>
</feature>
<accession>A0A182F677</accession>
<feature type="compositionally biased region" description="Low complexity" evidence="1">
    <location>
        <begin position="277"/>
        <end position="297"/>
    </location>
</feature>
<evidence type="ECO:0000256" key="1">
    <source>
        <dbReference type="SAM" id="MobiDB-lite"/>
    </source>
</evidence>
<evidence type="ECO:0000313" key="3">
    <source>
        <dbReference type="Proteomes" id="UP000069272"/>
    </source>
</evidence>
<dbReference type="VEuPathDB" id="VectorBase:AALB001978"/>
<feature type="region of interest" description="Disordered" evidence="1">
    <location>
        <begin position="426"/>
        <end position="483"/>
    </location>
</feature>
<keyword evidence="3" id="KW-1185">Reference proteome</keyword>